<gene>
    <name evidence="2" type="ORF">NWI01_12280</name>
</gene>
<accession>A0A4Y3WDK3</accession>
<dbReference type="Proteomes" id="UP000318825">
    <property type="component" value="Unassembled WGS sequence"/>
</dbReference>
<protein>
    <submittedName>
        <fullName evidence="2">Uncharacterized protein</fullName>
    </submittedName>
</protein>
<evidence type="ECO:0000256" key="1">
    <source>
        <dbReference type="SAM" id="MobiDB-lite"/>
    </source>
</evidence>
<dbReference type="EMBL" id="BJNF01000029">
    <property type="protein sequence ID" value="GEC15336.1"/>
    <property type="molecule type" value="Genomic_DNA"/>
</dbReference>
<evidence type="ECO:0000313" key="3">
    <source>
        <dbReference type="Proteomes" id="UP000318825"/>
    </source>
</evidence>
<proteinExistence type="predicted"/>
<comment type="caution">
    <text evidence="2">The sequence shown here is derived from an EMBL/GenBank/DDBJ whole genome shotgun (WGS) entry which is preliminary data.</text>
</comment>
<dbReference type="AlphaFoldDB" id="A0A4Y3WDK3"/>
<feature type="region of interest" description="Disordered" evidence="1">
    <location>
        <begin position="141"/>
        <end position="165"/>
    </location>
</feature>
<sequence>MTDKGQSIAETLEGHTKSTNHTTWGPGVCFPLPAIRQALRRSWPRRRTVVERPKFGYRPLLPIELVQEGVDLTASCKGEFRDMLLKQPLIRIRPTRRAAAELPAFDTISDRQPCGACRNLTLDDAEVAQCLGLRRFDAREDTPIPGLTHRTSPQGHNGKGNSYGT</sequence>
<name>A0A4Y3WDK3_NITWI</name>
<organism evidence="2 3">
    <name type="scientific">Nitrobacter winogradskyi</name>
    <name type="common">Nitrobacter agilis</name>
    <dbReference type="NCBI Taxonomy" id="913"/>
    <lineage>
        <taxon>Bacteria</taxon>
        <taxon>Pseudomonadati</taxon>
        <taxon>Pseudomonadota</taxon>
        <taxon>Alphaproteobacteria</taxon>
        <taxon>Hyphomicrobiales</taxon>
        <taxon>Nitrobacteraceae</taxon>
        <taxon>Nitrobacter</taxon>
    </lineage>
</organism>
<reference evidence="2 3" key="1">
    <citation type="submission" date="2019-06" db="EMBL/GenBank/DDBJ databases">
        <title>Whole genome shotgun sequence of Nitrobacter winogradskyi NBRC 14297.</title>
        <authorList>
            <person name="Hosoyama A."/>
            <person name="Uohara A."/>
            <person name="Ohji S."/>
            <person name="Ichikawa N."/>
        </authorList>
    </citation>
    <scope>NUCLEOTIDE SEQUENCE [LARGE SCALE GENOMIC DNA]</scope>
    <source>
        <strain evidence="2 3">NBRC 14297</strain>
    </source>
</reference>
<evidence type="ECO:0000313" key="2">
    <source>
        <dbReference type="EMBL" id="GEC15336.1"/>
    </source>
</evidence>